<dbReference type="RefSeq" id="WP_286976361.1">
    <property type="nucleotide sequence ID" value="NZ_PEXG01000125.1"/>
</dbReference>
<gene>
    <name evidence="2" type="ORF">COY37_04475</name>
</gene>
<organism evidence="2 3">
    <name type="scientific">Candidatus Aquicultor secundus</name>
    <dbReference type="NCBI Taxonomy" id="1973895"/>
    <lineage>
        <taxon>Bacteria</taxon>
        <taxon>Bacillati</taxon>
        <taxon>Actinomycetota</taxon>
        <taxon>Candidatus Aquicultoria</taxon>
        <taxon>Candidatus Aquicultorales</taxon>
        <taxon>Candidatus Aquicultoraceae</taxon>
        <taxon>Candidatus Aquicultor</taxon>
    </lineage>
</organism>
<comment type="caution">
    <text evidence="2">The sequence shown here is derived from an EMBL/GenBank/DDBJ whole genome shotgun (WGS) entry which is preliminary data.</text>
</comment>
<sequence length="223" mass="24622">MRLLKYAGILAILAAILGSSLFFISRPKEGIAAGSKKVFTVTKPGMGTFQVEGRKDTVVPDDPNPLVYDPKQRGWSGDKTQIEAIKKVIGDALQAELDAVKDVNRGKASEFKQKKLPQYFSAKTNELKKRQGYIDKNNTMSDDSGIVVADSAVTKMDFKGVSVNGSQATAVVDVWTRTRYENTKNAIVSEPANARQHIIELEQENGNWLIVSDKWVFIPGYEP</sequence>
<dbReference type="AlphaFoldDB" id="A0A2M7T8L6"/>
<reference evidence="3" key="1">
    <citation type="submission" date="2017-09" db="EMBL/GenBank/DDBJ databases">
        <title>Depth-based differentiation of microbial function through sediment-hosted aquifers and enrichment of novel symbionts in the deep terrestrial subsurface.</title>
        <authorList>
            <person name="Probst A.J."/>
            <person name="Ladd B."/>
            <person name="Jarett J.K."/>
            <person name="Geller-Mcgrath D.E."/>
            <person name="Sieber C.M.K."/>
            <person name="Emerson J.B."/>
            <person name="Anantharaman K."/>
            <person name="Thomas B.C."/>
            <person name="Malmstrom R."/>
            <person name="Stieglmeier M."/>
            <person name="Klingl A."/>
            <person name="Woyke T."/>
            <person name="Ryan C.M."/>
            <person name="Banfield J.F."/>
        </authorList>
    </citation>
    <scope>NUCLEOTIDE SEQUENCE [LARGE SCALE GENOMIC DNA]</scope>
</reference>
<feature type="transmembrane region" description="Helical" evidence="1">
    <location>
        <begin position="6"/>
        <end position="24"/>
    </location>
</feature>
<dbReference type="EMBL" id="PFNG01000105">
    <property type="protein sequence ID" value="PIZ39960.1"/>
    <property type="molecule type" value="Genomic_DNA"/>
</dbReference>
<protein>
    <submittedName>
        <fullName evidence="2">Uncharacterized protein</fullName>
    </submittedName>
</protein>
<keyword evidence="1" id="KW-0472">Membrane</keyword>
<name>A0A2M7T8L6_9ACTN</name>
<evidence type="ECO:0000313" key="2">
    <source>
        <dbReference type="EMBL" id="PIZ39960.1"/>
    </source>
</evidence>
<evidence type="ECO:0000256" key="1">
    <source>
        <dbReference type="SAM" id="Phobius"/>
    </source>
</evidence>
<keyword evidence="1" id="KW-0812">Transmembrane</keyword>
<proteinExistence type="predicted"/>
<dbReference type="Proteomes" id="UP000230956">
    <property type="component" value="Unassembled WGS sequence"/>
</dbReference>
<evidence type="ECO:0000313" key="3">
    <source>
        <dbReference type="Proteomes" id="UP000230956"/>
    </source>
</evidence>
<accession>A0A2M7T8L6</accession>
<keyword evidence="1" id="KW-1133">Transmembrane helix</keyword>